<dbReference type="Proteomes" id="UP000000936">
    <property type="component" value="Chromosome"/>
</dbReference>
<keyword evidence="3" id="KW-1185">Reference proteome</keyword>
<feature type="region of interest" description="Disordered" evidence="1">
    <location>
        <begin position="1"/>
        <end position="36"/>
    </location>
</feature>
<dbReference type="EMBL" id="FN806773">
    <property type="protein sequence ID" value="CBL55566.1"/>
    <property type="molecule type" value="Genomic_DNA"/>
</dbReference>
<accession>D7GHJ4</accession>
<sequence>MPGVNADDSAADGQLAQQQQECEEYAELRTAARAST</sequence>
<evidence type="ECO:0000313" key="3">
    <source>
        <dbReference type="Proteomes" id="UP000000936"/>
    </source>
</evidence>
<dbReference type="AlphaFoldDB" id="D7GHJ4"/>
<proteinExistence type="predicted"/>
<dbReference type="HOGENOM" id="CLU_3357732_0_0_11"/>
<evidence type="ECO:0000256" key="1">
    <source>
        <dbReference type="SAM" id="MobiDB-lite"/>
    </source>
</evidence>
<organism evidence="2 3">
    <name type="scientific">Propionibacterium freudenreichii subsp. shermanii (strain ATCC 9614 / DSM 4902 / CIP 103027 / NCIMB 8099 / CIRM-BIA1)</name>
    <dbReference type="NCBI Taxonomy" id="754252"/>
    <lineage>
        <taxon>Bacteria</taxon>
        <taxon>Bacillati</taxon>
        <taxon>Actinomycetota</taxon>
        <taxon>Actinomycetes</taxon>
        <taxon>Propionibacteriales</taxon>
        <taxon>Propionibacteriaceae</taxon>
        <taxon>Propionibacterium</taxon>
    </lineage>
</organism>
<name>D7GHJ4_PROFC</name>
<feature type="compositionally biased region" description="Low complexity" evidence="1">
    <location>
        <begin position="1"/>
        <end position="20"/>
    </location>
</feature>
<protein>
    <submittedName>
        <fullName evidence="2">Uncharacterized protein</fullName>
    </submittedName>
</protein>
<reference evidence="2 3" key="1">
    <citation type="journal article" date="2010" name="PLoS ONE">
        <title>The complete genome of Propionibacterium freudenreichii CIRM-BIA1, a hardy actinobacterium with food and probiotic applications.</title>
        <authorList>
            <person name="Falentin H."/>
            <person name="Deutsch S.M."/>
            <person name="Jan G."/>
            <person name="Loux V."/>
            <person name="Thierry A."/>
            <person name="Parayre S."/>
            <person name="Maillard M.B."/>
            <person name="Dherbecourt J."/>
            <person name="Cousin F.J."/>
            <person name="Jardin J."/>
            <person name="Siguier P."/>
            <person name="Couloux A."/>
            <person name="Barbe V."/>
            <person name="Vacherie B."/>
            <person name="Wincker P."/>
            <person name="Gibrat J.F."/>
            <person name="Gaillardin C."/>
            <person name="Lortal S."/>
        </authorList>
    </citation>
    <scope>NUCLEOTIDE SEQUENCE [LARGE SCALE GENOMIC DNA]</scope>
    <source>
        <strain evidence="3">ATCC 9614 / DSM 4902 / CIP 103027 / NCIMB 8099 / CIRM-BIA1</strain>
    </source>
</reference>
<gene>
    <name evidence="2" type="ordered locus">PFREUD_00660</name>
</gene>
<dbReference type="KEGG" id="pfr:PFREUD_00660"/>
<evidence type="ECO:0000313" key="2">
    <source>
        <dbReference type="EMBL" id="CBL55566.1"/>
    </source>
</evidence>